<dbReference type="OrthoDB" id="195817at2759"/>
<dbReference type="InterPro" id="IPR007866">
    <property type="entry name" value="TRIC_channel"/>
</dbReference>
<keyword evidence="8 13" id="KW-1133">Transmembrane helix</keyword>
<keyword evidence="3" id="KW-0813">Transport</keyword>
<comment type="subcellular location">
    <subcellularLocation>
        <location evidence="1">Endomembrane system</location>
        <topology evidence="1">Multi-pass membrane protein</topology>
    </subcellularLocation>
</comment>
<accession>A0A7R9A104</accession>
<evidence type="ECO:0000256" key="6">
    <source>
        <dbReference type="ARBA" id="ARBA00022826"/>
    </source>
</evidence>
<feature type="transmembrane region" description="Helical" evidence="13">
    <location>
        <begin position="71"/>
        <end position="93"/>
    </location>
</feature>
<evidence type="ECO:0000256" key="9">
    <source>
        <dbReference type="ARBA" id="ARBA00023065"/>
    </source>
</evidence>
<feature type="region of interest" description="Disordered" evidence="12">
    <location>
        <begin position="283"/>
        <end position="315"/>
    </location>
</feature>
<organism evidence="14">
    <name type="scientific">Darwinula stevensoni</name>
    <dbReference type="NCBI Taxonomy" id="69355"/>
    <lineage>
        <taxon>Eukaryota</taxon>
        <taxon>Metazoa</taxon>
        <taxon>Ecdysozoa</taxon>
        <taxon>Arthropoda</taxon>
        <taxon>Crustacea</taxon>
        <taxon>Oligostraca</taxon>
        <taxon>Ostracoda</taxon>
        <taxon>Podocopa</taxon>
        <taxon>Podocopida</taxon>
        <taxon>Darwinulocopina</taxon>
        <taxon>Darwinuloidea</taxon>
        <taxon>Darwinulidae</taxon>
        <taxon>Darwinula</taxon>
    </lineage>
</organism>
<evidence type="ECO:0000256" key="12">
    <source>
        <dbReference type="SAM" id="MobiDB-lite"/>
    </source>
</evidence>
<protein>
    <recommendedName>
        <fullName evidence="16">Trimeric intracellular cation channel type B</fullName>
    </recommendedName>
</protein>
<dbReference type="PANTHER" id="PTHR12454">
    <property type="entry name" value="TRIMERIC INTRACELLULAR CATION CHANNEL"/>
    <property type="match status" value="1"/>
</dbReference>
<reference evidence="14" key="1">
    <citation type="submission" date="2020-11" db="EMBL/GenBank/DDBJ databases">
        <authorList>
            <person name="Tran Van P."/>
        </authorList>
    </citation>
    <scope>NUCLEOTIDE SEQUENCE</scope>
</reference>
<dbReference type="GO" id="GO:0016020">
    <property type="term" value="C:membrane"/>
    <property type="evidence" value="ECO:0007669"/>
    <property type="project" value="InterPro"/>
</dbReference>
<keyword evidence="10 13" id="KW-0472">Membrane</keyword>
<dbReference type="GO" id="GO:0005267">
    <property type="term" value="F:potassium channel activity"/>
    <property type="evidence" value="ECO:0007669"/>
    <property type="project" value="UniProtKB-KW"/>
</dbReference>
<dbReference type="GO" id="GO:0042802">
    <property type="term" value="F:identical protein binding"/>
    <property type="evidence" value="ECO:0007669"/>
    <property type="project" value="InterPro"/>
</dbReference>
<feature type="compositionally biased region" description="Basic and acidic residues" evidence="12">
    <location>
        <begin position="298"/>
        <end position="315"/>
    </location>
</feature>
<dbReference type="EMBL" id="LR900104">
    <property type="protein sequence ID" value="CAD7244217.1"/>
    <property type="molecule type" value="Genomic_DNA"/>
</dbReference>
<dbReference type="EMBL" id="CAJPEV010000587">
    <property type="protein sequence ID" value="CAG0886699.1"/>
    <property type="molecule type" value="Genomic_DNA"/>
</dbReference>
<keyword evidence="7" id="KW-0630">Potassium</keyword>
<evidence type="ECO:0000256" key="1">
    <source>
        <dbReference type="ARBA" id="ARBA00004127"/>
    </source>
</evidence>
<evidence type="ECO:0008006" key="16">
    <source>
        <dbReference type="Google" id="ProtNLM"/>
    </source>
</evidence>
<evidence type="ECO:0000256" key="13">
    <source>
        <dbReference type="SAM" id="Phobius"/>
    </source>
</evidence>
<keyword evidence="15" id="KW-1185">Reference proteome</keyword>
<evidence type="ECO:0000313" key="15">
    <source>
        <dbReference type="Proteomes" id="UP000677054"/>
    </source>
</evidence>
<keyword evidence="9" id="KW-0406">Ion transport</keyword>
<keyword evidence="11" id="KW-0407">Ion channel</keyword>
<proteinExistence type="inferred from homology"/>
<keyword evidence="4" id="KW-0633">Potassium transport</keyword>
<gene>
    <name evidence="14" type="ORF">DSTB1V02_LOCUS4117</name>
</gene>
<evidence type="ECO:0000256" key="11">
    <source>
        <dbReference type="ARBA" id="ARBA00023303"/>
    </source>
</evidence>
<evidence type="ECO:0000256" key="3">
    <source>
        <dbReference type="ARBA" id="ARBA00022448"/>
    </source>
</evidence>
<keyword evidence="5 13" id="KW-0812">Transmembrane</keyword>
<name>A0A7R9A104_9CRUS</name>
<dbReference type="Proteomes" id="UP000677054">
    <property type="component" value="Unassembled WGS sequence"/>
</dbReference>
<evidence type="ECO:0000256" key="2">
    <source>
        <dbReference type="ARBA" id="ARBA00005766"/>
    </source>
</evidence>
<dbReference type="Pfam" id="PF05197">
    <property type="entry name" value="TRIC"/>
    <property type="match status" value="1"/>
</dbReference>
<keyword evidence="6" id="KW-0631">Potassium channel</keyword>
<evidence type="ECO:0000256" key="7">
    <source>
        <dbReference type="ARBA" id="ARBA00022958"/>
    </source>
</evidence>
<evidence type="ECO:0000256" key="4">
    <source>
        <dbReference type="ARBA" id="ARBA00022538"/>
    </source>
</evidence>
<sequence length="315" mass="34262">MCSVKGIVGAPDPTPFSLTMMDPEAFLDLANQVTKLKMYPYFDIAHCAITCLAIKDDLAAGAHLFSRKHPLACWISSMVAIFAGGLMASLLLGEPILGVFKNSNQLVIATLVWYVVFYTPFDIGYKITKFLPVKLVLAAMKEIYRCKKVYDGVTHSAKIFPAGHLPMIVIGTIKGNGAGFLKVFERLLRGVWTPTASELLQPSFPTKACLVASVIFVLDKKTELISAPHALVYFGIVIFFVYFKLSSMLLGIHDPFVPFENVFCTLFLGGIWDLMGRAFSGGKGAEAAANNPGGQQKSDAHAAKNGKADSLKKKE</sequence>
<feature type="transmembrane region" description="Helical" evidence="13">
    <location>
        <begin position="230"/>
        <end position="250"/>
    </location>
</feature>
<dbReference type="PANTHER" id="PTHR12454:SF11">
    <property type="entry name" value="GH25683P"/>
    <property type="match status" value="1"/>
</dbReference>
<feature type="transmembrane region" description="Helical" evidence="13">
    <location>
        <begin position="105"/>
        <end position="125"/>
    </location>
</feature>
<evidence type="ECO:0000256" key="5">
    <source>
        <dbReference type="ARBA" id="ARBA00022692"/>
    </source>
</evidence>
<dbReference type="AlphaFoldDB" id="A0A7R9A104"/>
<evidence type="ECO:0000313" key="14">
    <source>
        <dbReference type="EMBL" id="CAD7244217.1"/>
    </source>
</evidence>
<dbReference type="GO" id="GO:0012505">
    <property type="term" value="C:endomembrane system"/>
    <property type="evidence" value="ECO:0007669"/>
    <property type="project" value="UniProtKB-SubCell"/>
</dbReference>
<evidence type="ECO:0000256" key="8">
    <source>
        <dbReference type="ARBA" id="ARBA00022989"/>
    </source>
</evidence>
<comment type="similarity">
    <text evidence="2">Belongs to the TMEM38 family.</text>
</comment>
<evidence type="ECO:0000256" key="10">
    <source>
        <dbReference type="ARBA" id="ARBA00023136"/>
    </source>
</evidence>